<dbReference type="AlphaFoldDB" id="A0AAW2H6A8"/>
<evidence type="ECO:0000256" key="2">
    <source>
        <dbReference type="SAM" id="MobiDB-lite"/>
    </source>
</evidence>
<dbReference type="PROSITE" id="PS50158">
    <property type="entry name" value="ZF_CCHC"/>
    <property type="match status" value="1"/>
</dbReference>
<dbReference type="SMART" id="SM00343">
    <property type="entry name" value="ZnF_C2HC"/>
    <property type="match status" value="2"/>
</dbReference>
<accession>A0AAW2H6A8</accession>
<comment type="caution">
    <text evidence="4">The sequence shown here is derived from an EMBL/GenBank/DDBJ whole genome shotgun (WGS) entry which is preliminary data.</text>
</comment>
<name>A0AAW2H6A8_9NEOP</name>
<dbReference type="InterPro" id="IPR001878">
    <property type="entry name" value="Znf_CCHC"/>
</dbReference>
<reference evidence="4" key="1">
    <citation type="journal article" date="2024" name="Gigascience">
        <title>Chromosome-level genome of the poultry shaft louse Menopon gallinae provides insight into the host-switching and adaptive evolution of parasitic lice.</title>
        <authorList>
            <person name="Xu Y."/>
            <person name="Ma L."/>
            <person name="Liu S."/>
            <person name="Liang Y."/>
            <person name="Liu Q."/>
            <person name="He Z."/>
            <person name="Tian L."/>
            <person name="Duan Y."/>
            <person name="Cai W."/>
            <person name="Li H."/>
            <person name="Song F."/>
        </authorList>
    </citation>
    <scope>NUCLEOTIDE SEQUENCE</scope>
    <source>
        <strain evidence="4">Cailab_2023a</strain>
    </source>
</reference>
<feature type="domain" description="CCHC-type" evidence="3">
    <location>
        <begin position="120"/>
        <end position="135"/>
    </location>
</feature>
<dbReference type="GO" id="GO:0003676">
    <property type="term" value="F:nucleic acid binding"/>
    <property type="evidence" value="ECO:0007669"/>
    <property type="project" value="InterPro"/>
</dbReference>
<feature type="compositionally biased region" description="Polar residues" evidence="2">
    <location>
        <begin position="1"/>
        <end position="11"/>
    </location>
</feature>
<dbReference type="EMBL" id="JARGDH010000088">
    <property type="protein sequence ID" value="KAL0263887.1"/>
    <property type="molecule type" value="Genomic_DNA"/>
</dbReference>
<evidence type="ECO:0000313" key="4">
    <source>
        <dbReference type="EMBL" id="KAL0263887.1"/>
    </source>
</evidence>
<keyword evidence="1" id="KW-0479">Metal-binding</keyword>
<keyword evidence="1" id="KW-0863">Zinc-finger</keyword>
<gene>
    <name evidence="4" type="ORF">PYX00_011038</name>
</gene>
<dbReference type="Gene3D" id="4.10.60.10">
    <property type="entry name" value="Zinc finger, CCHC-type"/>
    <property type="match status" value="1"/>
</dbReference>
<dbReference type="SUPFAM" id="SSF57756">
    <property type="entry name" value="Retrovirus zinc finger-like domains"/>
    <property type="match status" value="1"/>
</dbReference>
<sequence length="199" mass="22747">METESQPQLQTYAAKVRQHMQKPRQPAPIIIRAAEPVSSAEEAREMKKIVLSSLAPSATGIRIKYVRGVKQGVMTGRKETTRTTWVATVAPDIRTEVIAAGRLYIGWTACRVTDYCVIARCYQCQRFGHMSKYCRGQETCEHCAQQGHNRRTCPNLHQPASCPNCQRVRKPHQHEVTDRNCPTYQAYQEIEMQKTRYGH</sequence>
<dbReference type="GO" id="GO:0008270">
    <property type="term" value="F:zinc ion binding"/>
    <property type="evidence" value="ECO:0007669"/>
    <property type="project" value="UniProtKB-KW"/>
</dbReference>
<dbReference type="InterPro" id="IPR036875">
    <property type="entry name" value="Znf_CCHC_sf"/>
</dbReference>
<keyword evidence="1" id="KW-0862">Zinc</keyword>
<proteinExistence type="predicted"/>
<feature type="region of interest" description="Disordered" evidence="2">
    <location>
        <begin position="1"/>
        <end position="23"/>
    </location>
</feature>
<organism evidence="4">
    <name type="scientific">Menopon gallinae</name>
    <name type="common">poultry shaft louse</name>
    <dbReference type="NCBI Taxonomy" id="328185"/>
    <lineage>
        <taxon>Eukaryota</taxon>
        <taxon>Metazoa</taxon>
        <taxon>Ecdysozoa</taxon>
        <taxon>Arthropoda</taxon>
        <taxon>Hexapoda</taxon>
        <taxon>Insecta</taxon>
        <taxon>Pterygota</taxon>
        <taxon>Neoptera</taxon>
        <taxon>Paraneoptera</taxon>
        <taxon>Psocodea</taxon>
        <taxon>Troctomorpha</taxon>
        <taxon>Phthiraptera</taxon>
        <taxon>Amblycera</taxon>
        <taxon>Menoponidae</taxon>
        <taxon>Menopon</taxon>
    </lineage>
</organism>
<evidence type="ECO:0000259" key="3">
    <source>
        <dbReference type="PROSITE" id="PS50158"/>
    </source>
</evidence>
<protein>
    <recommendedName>
        <fullName evidence="3">CCHC-type domain-containing protein</fullName>
    </recommendedName>
</protein>
<evidence type="ECO:0000256" key="1">
    <source>
        <dbReference type="PROSITE-ProRule" id="PRU00047"/>
    </source>
</evidence>